<dbReference type="EMBL" id="BPLR01019746">
    <property type="protein sequence ID" value="GIX71360.1"/>
    <property type="molecule type" value="Genomic_DNA"/>
</dbReference>
<name>A0AAV4MHP0_CAEEX</name>
<proteinExistence type="predicted"/>
<feature type="region of interest" description="Disordered" evidence="1">
    <location>
        <begin position="1"/>
        <end position="20"/>
    </location>
</feature>
<protein>
    <submittedName>
        <fullName evidence="2">Uncharacterized protein</fullName>
    </submittedName>
</protein>
<dbReference type="AlphaFoldDB" id="A0AAV4MHP0"/>
<keyword evidence="3" id="KW-1185">Reference proteome</keyword>
<reference evidence="2 3" key="1">
    <citation type="submission" date="2021-06" db="EMBL/GenBank/DDBJ databases">
        <title>Caerostris extrusa draft genome.</title>
        <authorList>
            <person name="Kono N."/>
            <person name="Arakawa K."/>
        </authorList>
    </citation>
    <scope>NUCLEOTIDE SEQUENCE [LARGE SCALE GENOMIC DNA]</scope>
</reference>
<dbReference type="Proteomes" id="UP001054945">
    <property type="component" value="Unassembled WGS sequence"/>
</dbReference>
<evidence type="ECO:0000313" key="3">
    <source>
        <dbReference type="Proteomes" id="UP001054945"/>
    </source>
</evidence>
<organism evidence="2 3">
    <name type="scientific">Caerostris extrusa</name>
    <name type="common">Bark spider</name>
    <name type="synonym">Caerostris bankana</name>
    <dbReference type="NCBI Taxonomy" id="172846"/>
    <lineage>
        <taxon>Eukaryota</taxon>
        <taxon>Metazoa</taxon>
        <taxon>Ecdysozoa</taxon>
        <taxon>Arthropoda</taxon>
        <taxon>Chelicerata</taxon>
        <taxon>Arachnida</taxon>
        <taxon>Araneae</taxon>
        <taxon>Araneomorphae</taxon>
        <taxon>Entelegynae</taxon>
        <taxon>Araneoidea</taxon>
        <taxon>Araneidae</taxon>
        <taxon>Caerostris</taxon>
    </lineage>
</organism>
<accession>A0AAV4MHP0</accession>
<evidence type="ECO:0000313" key="2">
    <source>
        <dbReference type="EMBL" id="GIX71360.1"/>
    </source>
</evidence>
<evidence type="ECO:0000256" key="1">
    <source>
        <dbReference type="SAM" id="MobiDB-lite"/>
    </source>
</evidence>
<sequence length="98" mass="10465">MKGSLIKHSESSLRPSPIASSNVTSVTLDIQGKSQEQSQCAAKDEIHSVTEIAQTLQCSSCSATFSTLGLQNGEKARHKLEAPSKLPFFAFAFPSGPR</sequence>
<gene>
    <name evidence="2" type="ORF">CEXT_186021</name>
</gene>
<comment type="caution">
    <text evidence="2">The sequence shown here is derived from an EMBL/GenBank/DDBJ whole genome shotgun (WGS) entry which is preliminary data.</text>
</comment>